<evidence type="ECO:0000256" key="2">
    <source>
        <dbReference type="ARBA" id="ARBA00022151"/>
    </source>
</evidence>
<comment type="subunit">
    <text evidence="7">Heterodimer consisting of MSH2-MSH3 (MutS beta). Forms a ternary complex with MutL alpha (MLH1-PMS1).</text>
</comment>
<dbReference type="Pfam" id="PF00488">
    <property type="entry name" value="MutS_V"/>
    <property type="match status" value="1"/>
</dbReference>
<reference evidence="13" key="1">
    <citation type="journal article" date="2023" name="Mol. Phylogenet. Evol.">
        <title>Genome-scale phylogeny and comparative genomics of the fungal order Sordariales.</title>
        <authorList>
            <person name="Hensen N."/>
            <person name="Bonometti L."/>
            <person name="Westerberg I."/>
            <person name="Brannstrom I.O."/>
            <person name="Guillou S."/>
            <person name="Cros-Aarteil S."/>
            <person name="Calhoun S."/>
            <person name="Haridas S."/>
            <person name="Kuo A."/>
            <person name="Mondo S."/>
            <person name="Pangilinan J."/>
            <person name="Riley R."/>
            <person name="LaButti K."/>
            <person name="Andreopoulos B."/>
            <person name="Lipzen A."/>
            <person name="Chen C."/>
            <person name="Yan M."/>
            <person name="Daum C."/>
            <person name="Ng V."/>
            <person name="Clum A."/>
            <person name="Steindorff A."/>
            <person name="Ohm R.A."/>
            <person name="Martin F."/>
            <person name="Silar P."/>
            <person name="Natvig D.O."/>
            <person name="Lalanne C."/>
            <person name="Gautier V."/>
            <person name="Ament-Velasquez S.L."/>
            <person name="Kruys A."/>
            <person name="Hutchinson M.I."/>
            <person name="Powell A.J."/>
            <person name="Barry K."/>
            <person name="Miller A.N."/>
            <person name="Grigoriev I.V."/>
            <person name="Debuchy R."/>
            <person name="Gladieux P."/>
            <person name="Hiltunen Thoren M."/>
            <person name="Johannesson H."/>
        </authorList>
    </citation>
    <scope>NUCLEOTIDE SEQUENCE</scope>
    <source>
        <strain evidence="13">SMH4131-1</strain>
    </source>
</reference>
<feature type="region of interest" description="Disordered" evidence="11">
    <location>
        <begin position="74"/>
        <end position="96"/>
    </location>
</feature>
<feature type="region of interest" description="Disordered" evidence="11">
    <location>
        <begin position="143"/>
        <end position="193"/>
    </location>
</feature>
<dbReference type="InterPro" id="IPR000432">
    <property type="entry name" value="DNA_mismatch_repair_MutS_C"/>
</dbReference>
<evidence type="ECO:0000256" key="3">
    <source>
        <dbReference type="ARBA" id="ARBA00022741"/>
    </source>
</evidence>
<dbReference type="SMART" id="SM00534">
    <property type="entry name" value="MUTSac"/>
    <property type="match status" value="1"/>
</dbReference>
<evidence type="ECO:0000256" key="7">
    <source>
        <dbReference type="ARBA" id="ARBA00025902"/>
    </source>
</evidence>
<dbReference type="GO" id="GO:0006298">
    <property type="term" value="P:mismatch repair"/>
    <property type="evidence" value="ECO:0007669"/>
    <property type="project" value="InterPro"/>
</dbReference>
<comment type="similarity">
    <text evidence="1">Belongs to the DNA mismatch repair MutS family. MSH3 subfamily.</text>
</comment>
<dbReference type="SMART" id="SM00533">
    <property type="entry name" value="MUTSd"/>
    <property type="match status" value="1"/>
</dbReference>
<evidence type="ECO:0000256" key="4">
    <source>
        <dbReference type="ARBA" id="ARBA00022840"/>
    </source>
</evidence>
<dbReference type="FunFam" id="3.40.50.300:FF:000870">
    <property type="entry name" value="MutS protein homolog 4"/>
    <property type="match status" value="1"/>
</dbReference>
<feature type="compositionally biased region" description="Basic and acidic residues" evidence="11">
    <location>
        <begin position="1064"/>
        <end position="1080"/>
    </location>
</feature>
<evidence type="ECO:0000256" key="8">
    <source>
        <dbReference type="ARBA" id="ARBA00029792"/>
    </source>
</evidence>
<dbReference type="InterPro" id="IPR045076">
    <property type="entry name" value="MutS"/>
</dbReference>
<accession>A0AAE0J2U8</accession>
<feature type="compositionally biased region" description="Basic and acidic residues" evidence="11">
    <location>
        <begin position="1316"/>
        <end position="1345"/>
    </location>
</feature>
<evidence type="ECO:0000313" key="14">
    <source>
        <dbReference type="Proteomes" id="UP001286456"/>
    </source>
</evidence>
<reference evidence="13" key="2">
    <citation type="submission" date="2023-06" db="EMBL/GenBank/DDBJ databases">
        <authorList>
            <consortium name="Lawrence Berkeley National Laboratory"/>
            <person name="Haridas S."/>
            <person name="Hensen N."/>
            <person name="Bonometti L."/>
            <person name="Westerberg I."/>
            <person name="Brannstrom I.O."/>
            <person name="Guillou S."/>
            <person name="Cros-Aarteil S."/>
            <person name="Calhoun S."/>
            <person name="Kuo A."/>
            <person name="Mondo S."/>
            <person name="Pangilinan J."/>
            <person name="Riley R."/>
            <person name="Labutti K."/>
            <person name="Andreopoulos B."/>
            <person name="Lipzen A."/>
            <person name="Chen C."/>
            <person name="Yanf M."/>
            <person name="Daum C."/>
            <person name="Ng V."/>
            <person name="Clum A."/>
            <person name="Steindorff A."/>
            <person name="Ohm R."/>
            <person name="Martin F."/>
            <person name="Silar P."/>
            <person name="Natvig D."/>
            <person name="Lalanne C."/>
            <person name="Gautier V."/>
            <person name="Ament-Velasquez S.L."/>
            <person name="Kruys A."/>
            <person name="Hutchinson M.I."/>
            <person name="Powell A.J."/>
            <person name="Barry K."/>
            <person name="Miller A.N."/>
            <person name="Grigoriev I.V."/>
            <person name="Debuchy R."/>
            <person name="Gladieux P."/>
            <person name="Thoren M.H."/>
            <person name="Johannesson H."/>
        </authorList>
    </citation>
    <scope>NUCLEOTIDE SEQUENCE</scope>
    <source>
        <strain evidence="13">SMH4131-1</strain>
    </source>
</reference>
<comment type="caution">
    <text evidence="13">The sequence shown here is derived from an EMBL/GenBank/DDBJ whole genome shotgun (WGS) entry which is preliminary data.</text>
</comment>
<dbReference type="EMBL" id="JAUEPO010000001">
    <property type="protein sequence ID" value="KAK3335859.1"/>
    <property type="molecule type" value="Genomic_DNA"/>
</dbReference>
<dbReference type="GO" id="GO:0005634">
    <property type="term" value="C:nucleus"/>
    <property type="evidence" value="ECO:0007669"/>
    <property type="project" value="TreeGrafter"/>
</dbReference>
<keyword evidence="14" id="KW-1185">Reference proteome</keyword>
<feature type="domain" description="DNA mismatch repair proteins mutS family" evidence="12">
    <location>
        <begin position="790"/>
        <end position="806"/>
    </location>
</feature>
<feature type="compositionally biased region" description="Polar residues" evidence="11">
    <location>
        <begin position="1119"/>
        <end position="1137"/>
    </location>
</feature>
<dbReference type="SUPFAM" id="SSF52540">
    <property type="entry name" value="P-loop containing nucleoside triphosphate hydrolases"/>
    <property type="match status" value="1"/>
</dbReference>
<feature type="region of interest" description="Disordered" evidence="11">
    <location>
        <begin position="1157"/>
        <end position="1234"/>
    </location>
</feature>
<sequence length="1377" mass="154122">MSCANELRHQAAFGAWVARAKRNGLPLLSPLERTPSPEPPIESRPEPNTSDIPARVRLPINLSAYLLPPPRHLQHRGTVSSREGAQNVGGWHEATDRADDQYVQSRGFEEANIASETNHGLEMGKQRSTGDLYARILESRMNSDGPTQVLNPDLSDSDSDSDTGSDGPKDSIMASREKRSRGKGNPRAKSTIGSEEEDPIICAIAESRCSGLVAIAIINTVTGEVDITRILNEDKYTYRCLFDHLARMPVAPQRFLVLKNIINDGSKSLLVPCLRNRYPDTPVEPFSREHWREIAGLSMVDHFAIRDHIKAVRSSLYKNFYAACAFAAVMAYVREEMKGRRLLRSTLLQPSTDKTEIDARYDAVEELSSHEDLLSDIQNDLKGLQRIDMTHGQSNAREPLEEGVPDTSYDGYLLPNHDELSIAERELNYVLMLKLYLRGVNALYKTLEAAGCNSDICDWVKRRCAPERLARVQRIIESGIEEDATYSSAPIDIRNNRLWAIKAGSNSVLEQARKQYKELLNDVHEHVESLNKRFNHYLGSEAELCFDSDRRYHLRFRMADVERYLSKYMKTVGKEKFGEMRPWTRLQIGEISIINGVRSQSHYWFQTRRLIRKSRGTQLQADIALMQSDKIVLELKAKLRRYAGRIFEASEAIAMLDMICCFTQLSTTQNCIRPVIGDSLVLRAARNPILEVRKTNFVPNQIYSGSRAGRFQIITGGNMSGKSTYIRTVALIQILAQMGCFVPAEYASVPICDQLFSRMSTEDRPESNLGTFGVEMREMDLILRQATDQSLVIIDELGRGTSSRDGLAIALSMAEKLIRAGPRVFFVTHFTKLTSLLNSPSNSRKVLNVHFEGQSVMKDKIHQITLPHTLVSGPVKNEDYGLDLARRFFPPRLIRNAEQVAQFLRQKQTIRSLGPDTREHQKNKILRVVPDILKQARGSSMTDSALASYLEKFRVELSVRMEVSDSQNDPKEAGEESTKPTGITVSRPVLEKPSDDELREWKKRWKREEKRVMWTNSRARGTKRPSSDDPARRESTRRKLGKETAGIAKYARTDYARLLKDRPIPPFEASHENNSAEKAAESAGGINGEQRVSYLDRLGALAHSDTPLDRVSRQAVDNPATSPKMANQHVSTASPGIASASSGLFIGDCDKMDVDVDADSNRSGADTHKSAEKRSDAFARGSLTQLEPAVSINSSVHSGGVAEEGRLHTVGKDKSGLSNSASENDDARLDDDYQPLQKFQPLKDWYAFIGLRDSPPKQRSVDDDIKFLPLLYDSSDSDPETENVRRNKFRSPPKTTADKPVVPVTENGSATSQDRPGVEGEGRTHGSDGSAHHEVEELYTERRVSTDASSEPSSNDLIKAVRNQARARMSKATQTDA</sequence>
<dbReference type="InterPro" id="IPR036187">
    <property type="entry name" value="DNA_mismatch_repair_MutS_sf"/>
</dbReference>
<dbReference type="GO" id="GO:0007131">
    <property type="term" value="P:reciprocal meiotic recombination"/>
    <property type="evidence" value="ECO:0007669"/>
    <property type="project" value="TreeGrafter"/>
</dbReference>
<evidence type="ECO:0000313" key="13">
    <source>
        <dbReference type="EMBL" id="KAK3335859.1"/>
    </source>
</evidence>
<dbReference type="PANTHER" id="PTHR11361:SF21">
    <property type="entry name" value="MUTS PROTEIN HOMOLOG 4"/>
    <property type="match status" value="1"/>
</dbReference>
<evidence type="ECO:0000256" key="6">
    <source>
        <dbReference type="ARBA" id="ARBA00023254"/>
    </source>
</evidence>
<keyword evidence="6" id="KW-0469">Meiosis</keyword>
<dbReference type="Pfam" id="PF05192">
    <property type="entry name" value="MutS_III"/>
    <property type="match status" value="1"/>
</dbReference>
<protein>
    <recommendedName>
        <fullName evidence="2 9">DNA mismatch repair protein MSH3</fullName>
    </recommendedName>
    <alternativeName>
        <fullName evidence="2 9">DNA mismatch repair protein MSH3</fullName>
    </alternativeName>
    <alternativeName>
        <fullName evidence="8">MutS protein homolog 3</fullName>
    </alternativeName>
</protein>
<dbReference type="PROSITE" id="PS00486">
    <property type="entry name" value="DNA_MISMATCH_REPAIR_2"/>
    <property type="match status" value="1"/>
</dbReference>
<dbReference type="InterPro" id="IPR007696">
    <property type="entry name" value="DNA_mismatch_repair_MutS_core"/>
</dbReference>
<feature type="compositionally biased region" description="Basic and acidic residues" evidence="11">
    <location>
        <begin position="1165"/>
        <end position="1177"/>
    </location>
</feature>
<dbReference type="Gene3D" id="1.10.1420.10">
    <property type="match status" value="1"/>
</dbReference>
<organism evidence="13 14">
    <name type="scientific">Cercophora scortea</name>
    <dbReference type="NCBI Taxonomy" id="314031"/>
    <lineage>
        <taxon>Eukaryota</taxon>
        <taxon>Fungi</taxon>
        <taxon>Dikarya</taxon>
        <taxon>Ascomycota</taxon>
        <taxon>Pezizomycotina</taxon>
        <taxon>Sordariomycetes</taxon>
        <taxon>Sordariomycetidae</taxon>
        <taxon>Sordariales</taxon>
        <taxon>Lasiosphaeriaceae</taxon>
        <taxon>Cercophora</taxon>
    </lineage>
</organism>
<gene>
    <name evidence="13" type="ORF">B0T19DRAFT_471045</name>
</gene>
<feature type="region of interest" description="Disordered" evidence="11">
    <location>
        <begin position="27"/>
        <end position="52"/>
    </location>
</feature>
<dbReference type="GO" id="GO:0030983">
    <property type="term" value="F:mismatched DNA binding"/>
    <property type="evidence" value="ECO:0007669"/>
    <property type="project" value="InterPro"/>
</dbReference>
<feature type="compositionally biased region" description="Polar residues" evidence="11">
    <location>
        <begin position="1346"/>
        <end position="1356"/>
    </location>
</feature>
<dbReference type="InterPro" id="IPR027417">
    <property type="entry name" value="P-loop_NTPase"/>
</dbReference>
<keyword evidence="10" id="KW-0175">Coiled coil</keyword>
<dbReference type="PANTHER" id="PTHR11361">
    <property type="entry name" value="DNA MISMATCH REPAIR PROTEIN MUTS FAMILY MEMBER"/>
    <property type="match status" value="1"/>
</dbReference>
<dbReference type="GO" id="GO:0140664">
    <property type="term" value="F:ATP-dependent DNA damage sensor activity"/>
    <property type="evidence" value="ECO:0007669"/>
    <property type="project" value="InterPro"/>
</dbReference>
<feature type="compositionally biased region" description="Basic and acidic residues" evidence="11">
    <location>
        <begin position="989"/>
        <end position="998"/>
    </location>
</feature>
<name>A0AAE0J2U8_9PEZI</name>
<feature type="region of interest" description="Disordered" evidence="11">
    <location>
        <begin position="961"/>
        <end position="998"/>
    </location>
</feature>
<feature type="region of interest" description="Disordered" evidence="11">
    <location>
        <begin position="1105"/>
        <end position="1137"/>
    </location>
</feature>
<feature type="region of interest" description="Disordered" evidence="11">
    <location>
        <begin position="1064"/>
        <end position="1088"/>
    </location>
</feature>
<evidence type="ECO:0000256" key="11">
    <source>
        <dbReference type="SAM" id="MobiDB-lite"/>
    </source>
</evidence>
<evidence type="ECO:0000256" key="9">
    <source>
        <dbReference type="ARBA" id="ARBA00073774"/>
    </source>
</evidence>
<dbReference type="GO" id="GO:0005524">
    <property type="term" value="F:ATP binding"/>
    <property type="evidence" value="ECO:0007669"/>
    <property type="project" value="UniProtKB-KW"/>
</dbReference>
<keyword evidence="3" id="KW-0547">Nucleotide-binding</keyword>
<evidence type="ECO:0000256" key="10">
    <source>
        <dbReference type="SAM" id="Coils"/>
    </source>
</evidence>
<feature type="compositionally biased region" description="Basic and acidic residues" evidence="11">
    <location>
        <begin position="1025"/>
        <end position="1034"/>
    </location>
</feature>
<dbReference type="SUPFAM" id="SSF48334">
    <property type="entry name" value="DNA repair protein MutS, domain III"/>
    <property type="match status" value="1"/>
</dbReference>
<dbReference type="Gene3D" id="3.40.50.300">
    <property type="entry name" value="P-loop containing nucleotide triphosphate hydrolases"/>
    <property type="match status" value="1"/>
</dbReference>
<evidence type="ECO:0000259" key="12">
    <source>
        <dbReference type="PROSITE" id="PS00486"/>
    </source>
</evidence>
<feature type="coiled-coil region" evidence="10">
    <location>
        <begin position="502"/>
        <end position="533"/>
    </location>
</feature>
<proteinExistence type="inferred from homology"/>
<evidence type="ECO:0000256" key="1">
    <source>
        <dbReference type="ARBA" id="ARBA00007094"/>
    </source>
</evidence>
<dbReference type="Proteomes" id="UP001286456">
    <property type="component" value="Unassembled WGS sequence"/>
</dbReference>
<feature type="region of interest" description="Disordered" evidence="11">
    <location>
        <begin position="1016"/>
        <end position="1046"/>
    </location>
</feature>
<feature type="compositionally biased region" description="Basic and acidic residues" evidence="11">
    <location>
        <begin position="1203"/>
        <end position="1215"/>
    </location>
</feature>
<keyword evidence="5" id="KW-0238">DNA-binding</keyword>
<feature type="compositionally biased region" description="Basic and acidic residues" evidence="11">
    <location>
        <begin position="961"/>
        <end position="978"/>
    </location>
</feature>
<keyword evidence="4" id="KW-0067">ATP-binding</keyword>
<feature type="region of interest" description="Disordered" evidence="11">
    <location>
        <begin position="1270"/>
        <end position="1377"/>
    </location>
</feature>
<evidence type="ECO:0000256" key="5">
    <source>
        <dbReference type="ARBA" id="ARBA00023125"/>
    </source>
</evidence>